<feature type="binding site" evidence="2">
    <location>
        <position position="53"/>
    </location>
    <ligand>
        <name>Mg(2+)</name>
        <dbReference type="ChEBI" id="CHEBI:18420"/>
    </ligand>
</feature>
<dbReference type="PIRSF" id="PIRSF006755">
    <property type="entry name" value="DTB_synth"/>
    <property type="match status" value="1"/>
</dbReference>
<keyword evidence="1 2" id="KW-0093">Biotin biosynthesis</keyword>
<keyword evidence="2" id="KW-0547">Nucleotide-binding</keyword>
<dbReference type="RefSeq" id="WP_306728672.1">
    <property type="nucleotide sequence ID" value="NZ_JAVDDT010000006.1"/>
</dbReference>
<sequence>MNLFITGTDTEVGKTLVTASLLHAIRARGETAVGLKPVASGAERTAEGLRNEDGLALLAASSPGFHYDQINPLVLEPAIAPHIAAEEVEVDLTVERLLAGITPGPSADWRLVEGVGGWRVPLSGRETMEDLALALAYPVVLVVALRLGCLNHAMLTADRIRQVGLPLAGWIATEPDPCQSRRDENFATLQQWLPAPCLGRLPWAESPDPKRMAGLLDLSPLSTASQPARP</sequence>
<dbReference type="Proteomes" id="UP001239019">
    <property type="component" value="Unassembled WGS sequence"/>
</dbReference>
<proteinExistence type="inferred from homology"/>
<keyword evidence="4" id="KW-1185">Reference proteome</keyword>
<keyword evidence="2" id="KW-0460">Magnesium</keyword>
<keyword evidence="2" id="KW-0067">ATP-binding</keyword>
<dbReference type="Pfam" id="PF13500">
    <property type="entry name" value="AAA_26"/>
    <property type="match status" value="1"/>
</dbReference>
<feature type="binding site" evidence="2">
    <location>
        <position position="113"/>
    </location>
    <ligand>
        <name>Mg(2+)</name>
        <dbReference type="ChEBI" id="CHEBI:18420"/>
    </ligand>
</feature>
<organism evidence="3 4">
    <name type="scientific">Natronospira bacteriovora</name>
    <dbReference type="NCBI Taxonomy" id="3069753"/>
    <lineage>
        <taxon>Bacteria</taxon>
        <taxon>Pseudomonadati</taxon>
        <taxon>Pseudomonadota</taxon>
        <taxon>Gammaproteobacteria</taxon>
        <taxon>Natronospirales</taxon>
        <taxon>Natronospiraceae</taxon>
        <taxon>Natronospira</taxon>
    </lineage>
</organism>
<dbReference type="PANTHER" id="PTHR43210">
    <property type="entry name" value="DETHIOBIOTIN SYNTHETASE"/>
    <property type="match status" value="1"/>
</dbReference>
<evidence type="ECO:0000313" key="4">
    <source>
        <dbReference type="Proteomes" id="UP001239019"/>
    </source>
</evidence>
<feature type="binding site" evidence="2">
    <location>
        <position position="15"/>
    </location>
    <ligand>
        <name>Mg(2+)</name>
        <dbReference type="ChEBI" id="CHEBI:18420"/>
    </ligand>
</feature>
<dbReference type="EMBL" id="JAVDDT010000006">
    <property type="protein sequence ID" value="MDQ2070174.1"/>
    <property type="molecule type" value="Genomic_DNA"/>
</dbReference>
<comment type="function">
    <text evidence="2">Catalyzes a mechanistically unusual reaction, the ATP-dependent insertion of CO2 between the N7 and N8 nitrogen atoms of 7,8-diaminopelargonic acid (DAPA, also called 7,8-diammoniononanoate) to form a ureido ring.</text>
</comment>
<evidence type="ECO:0000313" key="3">
    <source>
        <dbReference type="EMBL" id="MDQ2070174.1"/>
    </source>
</evidence>
<comment type="catalytic activity">
    <reaction evidence="2">
        <text>(7R,8S)-7,8-diammoniononanoate + CO2 + ATP = (4R,5S)-dethiobiotin + ADP + phosphate + 3 H(+)</text>
        <dbReference type="Rhea" id="RHEA:15805"/>
        <dbReference type="ChEBI" id="CHEBI:15378"/>
        <dbReference type="ChEBI" id="CHEBI:16526"/>
        <dbReference type="ChEBI" id="CHEBI:30616"/>
        <dbReference type="ChEBI" id="CHEBI:43474"/>
        <dbReference type="ChEBI" id="CHEBI:149469"/>
        <dbReference type="ChEBI" id="CHEBI:149473"/>
        <dbReference type="ChEBI" id="CHEBI:456216"/>
        <dbReference type="EC" id="6.3.3.3"/>
    </reaction>
</comment>
<dbReference type="Gene3D" id="3.40.50.300">
    <property type="entry name" value="P-loop containing nucleotide triphosphate hydrolases"/>
    <property type="match status" value="1"/>
</dbReference>
<comment type="caution">
    <text evidence="3">The sequence shown here is derived from an EMBL/GenBank/DDBJ whole genome shotgun (WGS) entry which is preliminary data.</text>
</comment>
<reference evidence="3 4" key="1">
    <citation type="submission" date="2023-08" db="EMBL/GenBank/DDBJ databases">
        <title>Whole-genome sequencing of halo(alkali)philic microorganisms from hypersaline lakes.</title>
        <authorList>
            <person name="Sorokin D.Y."/>
            <person name="Abbas B."/>
            <person name="Merkel A.Y."/>
        </authorList>
    </citation>
    <scope>NUCLEOTIDE SEQUENCE [LARGE SCALE GENOMIC DNA]</scope>
    <source>
        <strain evidence="3 4">AB-CW4</strain>
    </source>
</reference>
<evidence type="ECO:0000256" key="1">
    <source>
        <dbReference type="ARBA" id="ARBA00022756"/>
    </source>
</evidence>
<feature type="binding site" evidence="2">
    <location>
        <position position="40"/>
    </location>
    <ligand>
        <name>substrate</name>
    </ligand>
</feature>
<gene>
    <name evidence="2 3" type="primary">bioD</name>
    <name evidence="3" type="ORF">RBH19_09820</name>
</gene>
<dbReference type="HAMAP" id="MF_00336">
    <property type="entry name" value="BioD"/>
    <property type="match status" value="1"/>
</dbReference>
<dbReference type="InterPro" id="IPR004472">
    <property type="entry name" value="DTB_synth_BioD"/>
</dbReference>
<dbReference type="SUPFAM" id="SSF52540">
    <property type="entry name" value="P-loop containing nucleoside triphosphate hydrolases"/>
    <property type="match status" value="1"/>
</dbReference>
<feature type="active site" evidence="2">
    <location>
        <position position="36"/>
    </location>
</feature>
<keyword evidence="2 3" id="KW-0436">Ligase</keyword>
<dbReference type="NCBIfam" id="TIGR00347">
    <property type="entry name" value="bioD"/>
    <property type="match status" value="1"/>
</dbReference>
<dbReference type="PANTHER" id="PTHR43210:SF5">
    <property type="entry name" value="DETHIOBIOTIN SYNTHETASE"/>
    <property type="match status" value="1"/>
</dbReference>
<protein>
    <recommendedName>
        <fullName evidence="2">ATP-dependent dethiobiotin synthetase BioD</fullName>
        <ecNumber evidence="2">6.3.3.3</ecNumber>
    </recommendedName>
    <alternativeName>
        <fullName evidence="2">DTB synthetase</fullName>
        <shortName evidence="2">DTBS</shortName>
    </alternativeName>
    <alternativeName>
        <fullName evidence="2">Dethiobiotin synthase</fullName>
    </alternativeName>
</protein>
<comment type="caution">
    <text evidence="2">Lacks conserved residue(s) required for the propagation of feature annotation.</text>
</comment>
<keyword evidence="2" id="KW-0479">Metal-binding</keyword>
<feature type="binding site" evidence="2">
    <location>
        <begin position="113"/>
        <end position="116"/>
    </location>
    <ligand>
        <name>ATP</name>
        <dbReference type="ChEBI" id="CHEBI:30616"/>
    </ligand>
</feature>
<comment type="subunit">
    <text evidence="2">Homodimer.</text>
</comment>
<dbReference type="CDD" id="cd03109">
    <property type="entry name" value="DTBS"/>
    <property type="match status" value="1"/>
</dbReference>
<feature type="binding site" evidence="2">
    <location>
        <begin position="11"/>
        <end position="16"/>
    </location>
    <ligand>
        <name>ATP</name>
        <dbReference type="ChEBI" id="CHEBI:30616"/>
    </ligand>
</feature>
<comment type="subcellular location">
    <subcellularLocation>
        <location evidence="2">Cytoplasm</location>
    </subcellularLocation>
</comment>
<dbReference type="InterPro" id="IPR027417">
    <property type="entry name" value="P-loop_NTPase"/>
</dbReference>
<evidence type="ECO:0000256" key="2">
    <source>
        <dbReference type="HAMAP-Rule" id="MF_00336"/>
    </source>
</evidence>
<comment type="similarity">
    <text evidence="2">Belongs to the dethiobiotin synthetase family.</text>
</comment>
<feature type="binding site" evidence="2">
    <location>
        <position position="53"/>
    </location>
    <ligand>
        <name>ATP</name>
        <dbReference type="ChEBI" id="CHEBI:30616"/>
    </ligand>
</feature>
<dbReference type="EC" id="6.3.3.3" evidence="2"/>
<keyword evidence="2" id="KW-0963">Cytoplasm</keyword>
<comment type="pathway">
    <text evidence="2">Cofactor biosynthesis; biotin biosynthesis; biotin from 7,8-diaminononanoate: step 1/2.</text>
</comment>
<dbReference type="GO" id="GO:0004141">
    <property type="term" value="F:dethiobiotin synthase activity"/>
    <property type="evidence" value="ECO:0007669"/>
    <property type="project" value="UniProtKB-EC"/>
</dbReference>
<name>A0ABU0W838_9GAMM</name>
<comment type="cofactor">
    <cofactor evidence="2">
        <name>Mg(2+)</name>
        <dbReference type="ChEBI" id="CHEBI:18420"/>
    </cofactor>
</comment>
<accession>A0ABU0W838</accession>